<dbReference type="PANTHER" id="PTHR24322">
    <property type="entry name" value="PKSB"/>
    <property type="match status" value="1"/>
</dbReference>
<gene>
    <name evidence="1" type="ORF">SK128_027694</name>
</gene>
<name>A0AAN8WIY8_HALRR</name>
<dbReference type="Proteomes" id="UP001381693">
    <property type="component" value="Unassembled WGS sequence"/>
</dbReference>
<evidence type="ECO:0000313" key="2">
    <source>
        <dbReference type="Proteomes" id="UP001381693"/>
    </source>
</evidence>
<organism evidence="1 2">
    <name type="scientific">Halocaridina rubra</name>
    <name type="common">Hawaiian red shrimp</name>
    <dbReference type="NCBI Taxonomy" id="373956"/>
    <lineage>
        <taxon>Eukaryota</taxon>
        <taxon>Metazoa</taxon>
        <taxon>Ecdysozoa</taxon>
        <taxon>Arthropoda</taxon>
        <taxon>Crustacea</taxon>
        <taxon>Multicrustacea</taxon>
        <taxon>Malacostraca</taxon>
        <taxon>Eumalacostraca</taxon>
        <taxon>Eucarida</taxon>
        <taxon>Decapoda</taxon>
        <taxon>Pleocyemata</taxon>
        <taxon>Caridea</taxon>
        <taxon>Atyoidea</taxon>
        <taxon>Atyidae</taxon>
        <taxon>Halocaridina</taxon>
    </lineage>
</organism>
<dbReference type="PRINTS" id="PR00081">
    <property type="entry name" value="GDHRDH"/>
</dbReference>
<dbReference type="PANTHER" id="PTHR24322:SF748">
    <property type="entry name" value="FI23927P1-RELATED"/>
    <property type="match status" value="1"/>
</dbReference>
<dbReference type="Pfam" id="PF00106">
    <property type="entry name" value="adh_short"/>
    <property type="match status" value="1"/>
</dbReference>
<dbReference type="EMBL" id="JAXCGZ010020991">
    <property type="protein sequence ID" value="KAK7062983.1"/>
    <property type="molecule type" value="Genomic_DNA"/>
</dbReference>
<dbReference type="AlphaFoldDB" id="A0AAN8WIY8"/>
<dbReference type="InterPro" id="IPR002347">
    <property type="entry name" value="SDR_fam"/>
</dbReference>
<dbReference type="SUPFAM" id="SSF51735">
    <property type="entry name" value="NAD(P)-binding Rossmann-fold domains"/>
    <property type="match status" value="1"/>
</dbReference>
<evidence type="ECO:0000313" key="1">
    <source>
        <dbReference type="EMBL" id="KAK7062983.1"/>
    </source>
</evidence>
<comment type="caution">
    <text evidence="1">The sequence shown here is derived from an EMBL/GenBank/DDBJ whole genome shotgun (WGS) entry which is preliminary data.</text>
</comment>
<protein>
    <submittedName>
        <fullName evidence="1">Uncharacterized protein</fullName>
    </submittedName>
</protein>
<dbReference type="GO" id="GO:0016616">
    <property type="term" value="F:oxidoreductase activity, acting on the CH-OH group of donors, NAD or NADP as acceptor"/>
    <property type="evidence" value="ECO:0007669"/>
    <property type="project" value="TreeGrafter"/>
</dbReference>
<accession>A0AAN8WIY8</accession>
<proteinExistence type="predicted"/>
<reference evidence="1 2" key="1">
    <citation type="submission" date="2023-11" db="EMBL/GenBank/DDBJ databases">
        <title>Halocaridina rubra genome assembly.</title>
        <authorList>
            <person name="Smith C."/>
        </authorList>
    </citation>
    <scope>NUCLEOTIDE SEQUENCE [LARGE SCALE GENOMIC DNA]</scope>
    <source>
        <strain evidence="1">EP-1</strain>
        <tissue evidence="1">Whole</tissue>
    </source>
</reference>
<feature type="non-terminal residue" evidence="1">
    <location>
        <position position="1"/>
    </location>
</feature>
<keyword evidence="2" id="KW-1185">Reference proteome</keyword>
<dbReference type="InterPro" id="IPR036291">
    <property type="entry name" value="NAD(P)-bd_dom_sf"/>
</dbReference>
<dbReference type="Gene3D" id="3.40.50.720">
    <property type="entry name" value="NAD(P)-binding Rossmann-like Domain"/>
    <property type="match status" value="1"/>
</dbReference>
<dbReference type="CDD" id="cd05339">
    <property type="entry name" value="17beta-HSDXI-like_SDR_c"/>
    <property type="match status" value="1"/>
</dbReference>
<sequence length="188" mass="20322">VDILINNAGIVTGKNFLQASDQLVERTFSVNIMSHFWTVKAFLPDMINANKGHVVTVASLAGLAGVNKLVDYCASKFAAVGFDESLKLELMVEGHNGVKTTAICPYYINTGMFDGVKSKLISILDPEYVASEAVDGILLNTPVVILPSFCQFLIILKHILPEKGLLLMGKASGINTAMDDFSGRKKDN</sequence>
<dbReference type="GO" id="GO:0005811">
    <property type="term" value="C:lipid droplet"/>
    <property type="evidence" value="ECO:0007669"/>
    <property type="project" value="TreeGrafter"/>
</dbReference>